<dbReference type="AlphaFoldDB" id="A0A377A4M1"/>
<dbReference type="GO" id="GO:0008817">
    <property type="term" value="F:corrinoid adenosyltransferase activity"/>
    <property type="evidence" value="ECO:0007669"/>
    <property type="project" value="UniProtKB-EC"/>
</dbReference>
<sequence length="212" mass="23740">MKDFITEAWLRANHTLSEGAEIHLPADSRLTPSARELLESRHLRIKFIDEQGRLFVDDEQQQPQPVHGLTSSDEHPQACCELCRQPVAKKPDTLTHLSAEKMVAKSDPRLGFRAVLDSTIALAVWLQIELAEPWQPWLADIRSRLGNIMRADALGEPLGCQAIVGFLTKICIDFLTSRCAISTTIIWCRKPATGAMRRCSICYVPKCGKPKP</sequence>
<name>A0A377A4M1_ECOLX</name>
<gene>
    <name evidence="1" type="ORF">NCTC8179_04519</name>
</gene>
<dbReference type="NCBIfam" id="NF011595">
    <property type="entry name" value="PRK15020.1"/>
    <property type="match status" value="1"/>
</dbReference>
<evidence type="ECO:0000313" key="2">
    <source>
        <dbReference type="Proteomes" id="UP000255543"/>
    </source>
</evidence>
<proteinExistence type="predicted"/>
<reference evidence="1 2" key="1">
    <citation type="submission" date="2018-06" db="EMBL/GenBank/DDBJ databases">
        <authorList>
            <consortium name="Pathogen Informatics"/>
            <person name="Doyle S."/>
        </authorList>
    </citation>
    <scope>NUCLEOTIDE SEQUENCE [LARGE SCALE GENOMIC DNA]</scope>
    <source>
        <strain evidence="1 2">NCTC8179</strain>
    </source>
</reference>
<dbReference type="Proteomes" id="UP000255543">
    <property type="component" value="Unassembled WGS sequence"/>
</dbReference>
<dbReference type="EMBL" id="UGEB01000001">
    <property type="protein sequence ID" value="STK94025.1"/>
    <property type="molecule type" value="Genomic_DNA"/>
</dbReference>
<keyword evidence="1" id="KW-0808">Transferase</keyword>
<protein>
    <submittedName>
        <fullName evidence="1">Cob(I)yrinic acid a,c-diamide adenosyltransferase</fullName>
        <ecNumber evidence="1">2.5.1.17</ecNumber>
    </submittedName>
</protein>
<organism evidence="1 2">
    <name type="scientific">Escherichia coli</name>
    <dbReference type="NCBI Taxonomy" id="562"/>
    <lineage>
        <taxon>Bacteria</taxon>
        <taxon>Pseudomonadati</taxon>
        <taxon>Pseudomonadota</taxon>
        <taxon>Gammaproteobacteria</taxon>
        <taxon>Enterobacterales</taxon>
        <taxon>Enterobacteriaceae</taxon>
        <taxon>Escherichia</taxon>
    </lineage>
</organism>
<evidence type="ECO:0000313" key="1">
    <source>
        <dbReference type="EMBL" id="STK94025.1"/>
    </source>
</evidence>
<accession>A0A377A4M1</accession>
<dbReference type="EC" id="2.5.1.17" evidence="1"/>